<dbReference type="CDD" id="cd06150">
    <property type="entry name" value="YjgF_YER057c_UK114_like_2"/>
    <property type="match status" value="1"/>
</dbReference>
<evidence type="ECO:0000313" key="2">
    <source>
        <dbReference type="EMBL" id="RQP25017.1"/>
    </source>
</evidence>
<evidence type="ECO:0000256" key="1">
    <source>
        <dbReference type="ARBA" id="ARBA00010552"/>
    </source>
</evidence>
<proteinExistence type="inferred from homology"/>
<dbReference type="PANTHER" id="PTHR47328:SF1">
    <property type="entry name" value="RUTC FAMILY PROTEIN YOAB"/>
    <property type="match status" value="1"/>
</dbReference>
<dbReference type="PROSITE" id="PS01094">
    <property type="entry name" value="UPF0076"/>
    <property type="match status" value="1"/>
</dbReference>
<reference evidence="2 3" key="2">
    <citation type="submission" date="2018-12" db="EMBL/GenBank/DDBJ databases">
        <title>Rhizobacter gummiphilus sp. nov., a rubber-degrading bacterium isolated from the soil of a botanical garden in Japan.</title>
        <authorList>
            <person name="Shunsuke S.S."/>
        </authorList>
    </citation>
    <scope>NUCLEOTIDE SEQUENCE [LARGE SCALE GENOMIC DNA]</scope>
    <source>
        <strain evidence="2 3">S-16</strain>
    </source>
</reference>
<gene>
    <name evidence="2" type="ORF">DZC73_09175</name>
</gene>
<comment type="similarity">
    <text evidence="1">Belongs to the RutC family.</text>
</comment>
<dbReference type="InterPro" id="IPR019897">
    <property type="entry name" value="RidA_CS"/>
</dbReference>
<dbReference type="Pfam" id="PF01042">
    <property type="entry name" value="Ribonuc_L-PSP"/>
    <property type="match status" value="1"/>
</dbReference>
<accession>A0A3N7HRY3</accession>
<comment type="caution">
    <text evidence="2">The sequence shown here is derived from an EMBL/GenBank/DDBJ whole genome shotgun (WGS) entry which is preliminary data.</text>
</comment>
<organism evidence="2 3">
    <name type="scientific">Piscinibacter terrae</name>
    <dbReference type="NCBI Taxonomy" id="2496871"/>
    <lineage>
        <taxon>Bacteria</taxon>
        <taxon>Pseudomonadati</taxon>
        <taxon>Pseudomonadota</taxon>
        <taxon>Betaproteobacteria</taxon>
        <taxon>Burkholderiales</taxon>
        <taxon>Sphaerotilaceae</taxon>
        <taxon>Piscinibacter</taxon>
    </lineage>
</organism>
<protein>
    <submittedName>
        <fullName evidence="2">RidA family protein</fullName>
    </submittedName>
</protein>
<sequence>MIQGLRRFHVGDRLSEMAVFNNTVYLAGQVPDDATQDIRGQTQQVLAMIDKLLLEAGTDNAHILMAQIFLADLADFDGMNEVWDDWVAPGDAPPRATVQARLARPEWKIEIVVTAAISSGA</sequence>
<dbReference type="InterPro" id="IPR035709">
    <property type="entry name" value="YoaB-like"/>
</dbReference>
<dbReference type="SUPFAM" id="SSF55298">
    <property type="entry name" value="YjgF-like"/>
    <property type="match status" value="1"/>
</dbReference>
<dbReference type="RefSeq" id="WP_124539924.1">
    <property type="nucleotide sequence ID" value="NZ_QUSW01000002.1"/>
</dbReference>
<keyword evidence="3" id="KW-1185">Reference proteome</keyword>
<evidence type="ECO:0000313" key="3">
    <source>
        <dbReference type="Proteomes" id="UP000267464"/>
    </source>
</evidence>
<reference evidence="2 3" key="1">
    <citation type="submission" date="2018-08" db="EMBL/GenBank/DDBJ databases">
        <authorList>
            <person name="Khan S.A."/>
            <person name="Jeon C.O."/>
            <person name="Chun B.H."/>
            <person name="Jeong S.E."/>
        </authorList>
    </citation>
    <scope>NUCLEOTIDE SEQUENCE [LARGE SCALE GENOMIC DNA]</scope>
    <source>
        <strain evidence="2 3">S-16</strain>
    </source>
</reference>
<name>A0A3N7HRY3_9BURK</name>
<dbReference type="InterPro" id="IPR035959">
    <property type="entry name" value="RutC-like_sf"/>
</dbReference>
<dbReference type="PANTHER" id="PTHR47328">
    <property type="match status" value="1"/>
</dbReference>
<dbReference type="Proteomes" id="UP000267464">
    <property type="component" value="Unassembled WGS sequence"/>
</dbReference>
<dbReference type="AlphaFoldDB" id="A0A3N7HRY3"/>
<dbReference type="InterPro" id="IPR006175">
    <property type="entry name" value="YjgF/YER057c/UK114"/>
</dbReference>
<dbReference type="Gene3D" id="3.30.1330.40">
    <property type="entry name" value="RutC-like"/>
    <property type="match status" value="1"/>
</dbReference>
<dbReference type="EMBL" id="QUSW01000002">
    <property type="protein sequence ID" value="RQP25017.1"/>
    <property type="molecule type" value="Genomic_DNA"/>
</dbReference>